<gene>
    <name evidence="8" type="ORF">OB2597_08009</name>
</gene>
<dbReference type="Pfam" id="PF00892">
    <property type="entry name" value="EamA"/>
    <property type="match status" value="2"/>
</dbReference>
<evidence type="ECO:0000259" key="7">
    <source>
        <dbReference type="Pfam" id="PF00892"/>
    </source>
</evidence>
<dbReference type="GO" id="GO:0016020">
    <property type="term" value="C:membrane"/>
    <property type="evidence" value="ECO:0007669"/>
    <property type="project" value="UniProtKB-SubCell"/>
</dbReference>
<comment type="caution">
    <text evidence="8">The sequence shown here is derived from an EMBL/GenBank/DDBJ whole genome shotgun (WGS) entry which is preliminary data.</text>
</comment>
<dbReference type="HOGENOM" id="CLU_032828_2_0_5"/>
<dbReference type="InterPro" id="IPR037185">
    <property type="entry name" value="EmrE-like"/>
</dbReference>
<evidence type="ECO:0000313" key="8">
    <source>
        <dbReference type="EMBL" id="EAQ04070.1"/>
    </source>
</evidence>
<dbReference type="SUPFAM" id="SSF103481">
    <property type="entry name" value="Multidrug resistance efflux transporter EmrE"/>
    <property type="match status" value="2"/>
</dbReference>
<comment type="similarity">
    <text evidence="2">Belongs to the drug/metabolite transporter (DMT) superfamily. 10 TMS drug/metabolite exporter (DME) (TC 2.A.7.3) family.</text>
</comment>
<keyword evidence="3 6" id="KW-0812">Transmembrane</keyword>
<feature type="transmembrane region" description="Helical" evidence="6">
    <location>
        <begin position="183"/>
        <end position="203"/>
    </location>
</feature>
<evidence type="ECO:0000256" key="2">
    <source>
        <dbReference type="ARBA" id="ARBA00009853"/>
    </source>
</evidence>
<feature type="transmembrane region" description="Helical" evidence="6">
    <location>
        <begin position="130"/>
        <end position="148"/>
    </location>
</feature>
<dbReference type="AlphaFoldDB" id="A3TU74"/>
<dbReference type="Proteomes" id="UP000004318">
    <property type="component" value="Unassembled WGS sequence"/>
</dbReference>
<feature type="transmembrane region" description="Helical" evidence="6">
    <location>
        <begin position="245"/>
        <end position="262"/>
    </location>
</feature>
<sequence>MRMAGGNDNVKGALVMVLSMALFTLNDTFMKTLADEVSLYQILTLRNGAVTVVLLVLAWRMGGLRKGLTRRDAGLAVIRGLAEVATAYFFLTALFNMPLANVTAVLQSAPLMVMLAAAIFLGEPIGWRRVTAVVAGFCGVLLIVRPGTEGFNVYSLYTLVAVLCLTVRDIVTRKLSPEAPTMLVTAITSGLVCLFFGAFSTGVDWVALTPRSGGMIAGAALMVLGAYLSSVTAMRLGEVSFVSPFRYTAMLWALALGFVVFGEWPTGLTLIGAAVVVGSGLYSLWRETVRVRRDRDAQEKVARQRSYRPGA</sequence>
<feature type="transmembrane region" description="Helical" evidence="6">
    <location>
        <begin position="12"/>
        <end position="30"/>
    </location>
</feature>
<accession>A3TU74</accession>
<dbReference type="RefSeq" id="WP_009805826.1">
    <property type="nucleotide sequence ID" value="NZ_CH724131.1"/>
</dbReference>
<feature type="transmembrane region" description="Helical" evidence="6">
    <location>
        <begin position="73"/>
        <end position="95"/>
    </location>
</feature>
<dbReference type="STRING" id="252305.OB2597_08009"/>
<keyword evidence="9" id="KW-1185">Reference proteome</keyword>
<protein>
    <submittedName>
        <fullName evidence="8">Membrane protein, putative</fullName>
    </submittedName>
</protein>
<feature type="transmembrane region" description="Helical" evidence="6">
    <location>
        <begin position="154"/>
        <end position="171"/>
    </location>
</feature>
<feature type="transmembrane region" description="Helical" evidence="6">
    <location>
        <begin position="215"/>
        <end position="233"/>
    </location>
</feature>
<dbReference type="InterPro" id="IPR000620">
    <property type="entry name" value="EamA_dom"/>
</dbReference>
<dbReference type="PANTHER" id="PTHR22911:SF6">
    <property type="entry name" value="SOLUTE CARRIER FAMILY 35 MEMBER G1"/>
    <property type="match status" value="1"/>
</dbReference>
<dbReference type="PANTHER" id="PTHR22911">
    <property type="entry name" value="ACYL-MALONYL CONDENSING ENZYME-RELATED"/>
    <property type="match status" value="1"/>
</dbReference>
<feature type="transmembrane region" description="Helical" evidence="6">
    <location>
        <begin position="42"/>
        <end position="61"/>
    </location>
</feature>
<keyword evidence="4 6" id="KW-1133">Transmembrane helix</keyword>
<evidence type="ECO:0000256" key="1">
    <source>
        <dbReference type="ARBA" id="ARBA00004141"/>
    </source>
</evidence>
<evidence type="ECO:0000256" key="6">
    <source>
        <dbReference type="SAM" id="Phobius"/>
    </source>
</evidence>
<evidence type="ECO:0000313" key="9">
    <source>
        <dbReference type="Proteomes" id="UP000004318"/>
    </source>
</evidence>
<feature type="domain" description="EamA" evidence="7">
    <location>
        <begin position="156"/>
        <end position="279"/>
    </location>
</feature>
<name>A3TU74_PSEBH</name>
<dbReference type="EMBL" id="AAMO01000002">
    <property type="protein sequence ID" value="EAQ04070.1"/>
    <property type="molecule type" value="Genomic_DNA"/>
</dbReference>
<evidence type="ECO:0000256" key="5">
    <source>
        <dbReference type="ARBA" id="ARBA00023136"/>
    </source>
</evidence>
<feature type="domain" description="EamA" evidence="7">
    <location>
        <begin position="11"/>
        <end position="144"/>
    </location>
</feature>
<proteinExistence type="inferred from homology"/>
<reference evidence="8 9" key="1">
    <citation type="journal article" date="2010" name="J. Bacteriol.">
        <title>Genome sequences of Oceanicola granulosus HTCC2516(T) and Oceanicola batsensis HTCC2597(TDelta).</title>
        <authorList>
            <person name="Thrash J.C."/>
            <person name="Cho J.C."/>
            <person name="Vergin K.L."/>
            <person name="Giovannoni S.J."/>
        </authorList>
    </citation>
    <scope>NUCLEOTIDE SEQUENCE [LARGE SCALE GENOMIC DNA]</scope>
    <source>
        <strain evidence="9">ATCC BAA-863 / DSM 15984 / KCTC 12145 / HTCC2597</strain>
    </source>
</reference>
<comment type="subcellular location">
    <subcellularLocation>
        <location evidence="1">Membrane</location>
        <topology evidence="1">Multi-pass membrane protein</topology>
    </subcellularLocation>
</comment>
<evidence type="ECO:0000256" key="3">
    <source>
        <dbReference type="ARBA" id="ARBA00022692"/>
    </source>
</evidence>
<evidence type="ECO:0000256" key="4">
    <source>
        <dbReference type="ARBA" id="ARBA00022989"/>
    </source>
</evidence>
<keyword evidence="5 6" id="KW-0472">Membrane</keyword>
<organism evidence="8 9">
    <name type="scientific">Pseudooceanicola batsensis (strain ATCC BAA-863 / DSM 15984 / KCTC 12145 / HTCC2597)</name>
    <name type="common">Oceanicola batsensis</name>
    <dbReference type="NCBI Taxonomy" id="252305"/>
    <lineage>
        <taxon>Bacteria</taxon>
        <taxon>Pseudomonadati</taxon>
        <taxon>Pseudomonadota</taxon>
        <taxon>Alphaproteobacteria</taxon>
        <taxon>Rhodobacterales</taxon>
        <taxon>Paracoccaceae</taxon>
        <taxon>Pseudooceanicola</taxon>
    </lineage>
</organism>
<dbReference type="eggNOG" id="COG0697">
    <property type="taxonomic scope" value="Bacteria"/>
</dbReference>